<evidence type="ECO:0000259" key="4">
    <source>
        <dbReference type="PROSITE" id="PS50011"/>
    </source>
</evidence>
<feature type="compositionally biased region" description="Basic and acidic residues" evidence="3">
    <location>
        <begin position="480"/>
        <end position="501"/>
    </location>
</feature>
<feature type="domain" description="Protein kinase" evidence="4">
    <location>
        <begin position="27"/>
        <end position="310"/>
    </location>
</feature>
<dbReference type="Pfam" id="PF07714">
    <property type="entry name" value="PK_Tyr_Ser-Thr"/>
    <property type="match status" value="1"/>
</dbReference>
<protein>
    <recommendedName>
        <fullName evidence="4">Protein kinase domain-containing protein</fullName>
    </recommendedName>
</protein>
<dbReference type="GO" id="GO:0005886">
    <property type="term" value="C:plasma membrane"/>
    <property type="evidence" value="ECO:0007669"/>
    <property type="project" value="TreeGrafter"/>
</dbReference>
<keyword evidence="2" id="KW-0067">ATP-binding</keyword>
<dbReference type="SUPFAM" id="SSF56112">
    <property type="entry name" value="Protein kinase-like (PK-like)"/>
    <property type="match status" value="1"/>
</dbReference>
<feature type="region of interest" description="Disordered" evidence="3">
    <location>
        <begin position="532"/>
        <end position="615"/>
    </location>
</feature>
<keyword evidence="6" id="KW-1185">Reference proteome</keyword>
<dbReference type="InterPro" id="IPR000719">
    <property type="entry name" value="Prot_kinase_dom"/>
</dbReference>
<dbReference type="EMBL" id="JABCRI010000143">
    <property type="protein sequence ID" value="KAF8376692.1"/>
    <property type="molecule type" value="Genomic_DNA"/>
</dbReference>
<feature type="compositionally biased region" description="Polar residues" evidence="3">
    <location>
        <begin position="602"/>
        <end position="615"/>
    </location>
</feature>
<accession>A0A835CYC6</accession>
<dbReference type="OrthoDB" id="1936432at2759"/>
<feature type="compositionally biased region" description="Basic and acidic residues" evidence="3">
    <location>
        <begin position="367"/>
        <end position="380"/>
    </location>
</feature>
<dbReference type="InterPro" id="IPR011009">
    <property type="entry name" value="Kinase-like_dom_sf"/>
</dbReference>
<proteinExistence type="predicted"/>
<evidence type="ECO:0000313" key="6">
    <source>
        <dbReference type="Proteomes" id="UP000655225"/>
    </source>
</evidence>
<dbReference type="PANTHER" id="PTHR27005">
    <property type="entry name" value="WALL-ASSOCIATED RECEPTOR KINASE-LIKE 21"/>
    <property type="match status" value="1"/>
</dbReference>
<dbReference type="InterPro" id="IPR045274">
    <property type="entry name" value="WAK-like"/>
</dbReference>
<dbReference type="PANTHER" id="PTHR27005:SF522">
    <property type="entry name" value="NON-FUNCTIONAL PSEUDOKINASE ZED1-LIKE"/>
    <property type="match status" value="1"/>
</dbReference>
<reference evidence="5 6" key="1">
    <citation type="submission" date="2020-04" db="EMBL/GenBank/DDBJ databases">
        <title>Plant Genome Project.</title>
        <authorList>
            <person name="Zhang R.-G."/>
        </authorList>
    </citation>
    <scope>NUCLEOTIDE SEQUENCE [LARGE SCALE GENOMIC DNA]</scope>
    <source>
        <strain evidence="5">YNK0</strain>
        <tissue evidence="5">Leaf</tissue>
    </source>
</reference>
<keyword evidence="1" id="KW-0547">Nucleotide-binding</keyword>
<dbReference type="GO" id="GO:0004674">
    <property type="term" value="F:protein serine/threonine kinase activity"/>
    <property type="evidence" value="ECO:0007669"/>
    <property type="project" value="TreeGrafter"/>
</dbReference>
<dbReference type="GO" id="GO:0005524">
    <property type="term" value="F:ATP binding"/>
    <property type="evidence" value="ECO:0007669"/>
    <property type="project" value="UniProtKB-KW"/>
</dbReference>
<dbReference type="InterPro" id="IPR001245">
    <property type="entry name" value="Ser-Thr/Tyr_kinase_cat_dom"/>
</dbReference>
<dbReference type="GO" id="GO:0007166">
    <property type="term" value="P:cell surface receptor signaling pathway"/>
    <property type="evidence" value="ECO:0007669"/>
    <property type="project" value="InterPro"/>
</dbReference>
<dbReference type="Gene3D" id="3.30.200.20">
    <property type="entry name" value="Phosphorylase Kinase, domain 1"/>
    <property type="match status" value="1"/>
</dbReference>
<feature type="region of interest" description="Disordered" evidence="3">
    <location>
        <begin position="363"/>
        <end position="395"/>
    </location>
</feature>
<dbReference type="Gene3D" id="1.10.510.10">
    <property type="entry name" value="Transferase(Phosphotransferase) domain 1"/>
    <property type="match status" value="1"/>
</dbReference>
<organism evidence="5 6">
    <name type="scientific">Tetracentron sinense</name>
    <name type="common">Spur-leaf</name>
    <dbReference type="NCBI Taxonomy" id="13715"/>
    <lineage>
        <taxon>Eukaryota</taxon>
        <taxon>Viridiplantae</taxon>
        <taxon>Streptophyta</taxon>
        <taxon>Embryophyta</taxon>
        <taxon>Tracheophyta</taxon>
        <taxon>Spermatophyta</taxon>
        <taxon>Magnoliopsida</taxon>
        <taxon>Trochodendrales</taxon>
        <taxon>Trochodendraceae</taxon>
        <taxon>Tetracentron</taxon>
    </lineage>
</organism>
<evidence type="ECO:0000256" key="3">
    <source>
        <dbReference type="SAM" id="MobiDB-lite"/>
    </source>
</evidence>
<gene>
    <name evidence="5" type="ORF">HHK36_031640</name>
</gene>
<evidence type="ECO:0000313" key="5">
    <source>
        <dbReference type="EMBL" id="KAF8376692.1"/>
    </source>
</evidence>
<evidence type="ECO:0000256" key="1">
    <source>
        <dbReference type="ARBA" id="ARBA00022741"/>
    </source>
</evidence>
<comment type="caution">
    <text evidence="5">The sequence shown here is derived from an EMBL/GenBank/DDBJ whole genome shotgun (WGS) entry which is preliminary data.</text>
</comment>
<dbReference type="PROSITE" id="PS50011">
    <property type="entry name" value="PROTEIN_KINASE_DOM"/>
    <property type="match status" value="1"/>
</dbReference>
<dbReference type="Proteomes" id="UP000655225">
    <property type="component" value="Unassembled WGS sequence"/>
</dbReference>
<sequence>MITSFDGRPSPICSFSKKELERATNNYHQDGVLHQGWSYKMYKGTYKDRAISVKKFKLDGPGEYIGEYINEVAVASQMGKHKNVLKLLGCCLETEIPTLVYEFAAGGRLYDHIFEEELSPSYLSWEIRLRIATEIADAVAYLHTSLSKPIVHRVINSRTIFLDQNYVAKLFEFGFSISIPLGETHVCADVVGYFGFTAPESDFTRRYTEKSDVYSFGVVLFEILTGKRVYDIIMEVYGDVENSGYILVDDDEKDIKLYLKTKILKGNIEQLMACAELAIRCIKMNPEERPSMMEAAKELRRIRRYDEELILDTIRLEITDPMTKKEGYIDDVLEGVGEDGTFDCSSKLRTRVRSLRDDGTSLSTRELNIHEQDTQKRSLSPDDESSTDVNDLSRDEKLTLEYPKLDKIKDEECISEDSKHMECDAQLVKISSVTKEHDYKHEQLPMDYRELDTSGYVITNQETRSSGSDSVWCGGMQDLNGHEKSKQEDKNIEKTGLSKDQDYISDTHQGLVKNYISDDSADLVEDMRSASPHMLKPHNRSSMSPEVDGHRVSGNTEDLNEHKKSKPGHGTVSDSTFSYAGDDDKFDVYNKSYSQHGGAPRDSSSNISPTLSSEE</sequence>
<name>A0A835CYC6_TETSI</name>
<feature type="region of interest" description="Disordered" evidence="3">
    <location>
        <begin position="461"/>
        <end position="501"/>
    </location>
</feature>
<dbReference type="AlphaFoldDB" id="A0A835CYC6"/>
<evidence type="ECO:0000256" key="2">
    <source>
        <dbReference type="ARBA" id="ARBA00022840"/>
    </source>
</evidence>